<organism evidence="1 2">
    <name type="scientific">Mariniphaga sediminis</name>
    <dbReference type="NCBI Taxonomy" id="1628158"/>
    <lineage>
        <taxon>Bacteria</taxon>
        <taxon>Pseudomonadati</taxon>
        <taxon>Bacteroidota</taxon>
        <taxon>Bacteroidia</taxon>
        <taxon>Marinilabiliales</taxon>
        <taxon>Prolixibacteraceae</taxon>
        <taxon>Mariniphaga</taxon>
    </lineage>
</organism>
<dbReference type="AlphaFoldDB" id="A0A399D1B7"/>
<accession>A0A399D1B7</accession>
<dbReference type="Proteomes" id="UP000266441">
    <property type="component" value="Unassembled WGS sequence"/>
</dbReference>
<reference evidence="1 2" key="1">
    <citation type="journal article" date="2015" name="Int. J. Syst. Evol. Microbiol.">
        <title>Mariniphaga sediminis sp. nov., isolated from coastal sediment.</title>
        <authorList>
            <person name="Wang F.Q."/>
            <person name="Shen Q.Y."/>
            <person name="Chen G.J."/>
            <person name="Du Z.J."/>
        </authorList>
    </citation>
    <scope>NUCLEOTIDE SEQUENCE [LARGE SCALE GENOMIC DNA]</scope>
    <source>
        <strain evidence="1 2">SY21</strain>
    </source>
</reference>
<dbReference type="EMBL" id="QWET01000006">
    <property type="protein sequence ID" value="RIH65357.1"/>
    <property type="molecule type" value="Genomic_DNA"/>
</dbReference>
<sequence length="228" mass="26587">MTEKEIRASLLEAYVIKSTVKQQVYKNTLQTFKILKKVLKSLEKDYLTTLKDQIDVSVFPAFRERGPFEVEFEIGGDLLIFSMHSNVFEFDNKHPVLKSPYIQDDPLRSYCGMINIYNFLADSFRYNREKDLGYLVARIFVNKDNHFFVEGKRQTEENVKSFAIDTISPGILRQIVETAIRYCIEFDLLVPPYDHVKLATVEQMREKISHSKMTTGKRLGFVFNSDDV</sequence>
<proteinExistence type="predicted"/>
<keyword evidence="2" id="KW-1185">Reference proteome</keyword>
<comment type="caution">
    <text evidence="1">The sequence shown here is derived from an EMBL/GenBank/DDBJ whole genome shotgun (WGS) entry which is preliminary data.</text>
</comment>
<protein>
    <submittedName>
        <fullName evidence="1">Uncharacterized protein</fullName>
    </submittedName>
</protein>
<gene>
    <name evidence="1" type="ORF">D1164_09510</name>
</gene>
<evidence type="ECO:0000313" key="1">
    <source>
        <dbReference type="EMBL" id="RIH65357.1"/>
    </source>
</evidence>
<dbReference type="RefSeq" id="WP_119349738.1">
    <property type="nucleotide sequence ID" value="NZ_JBFHKJ010000073.1"/>
</dbReference>
<evidence type="ECO:0000313" key="2">
    <source>
        <dbReference type="Proteomes" id="UP000266441"/>
    </source>
</evidence>
<dbReference type="OrthoDB" id="1003648at2"/>
<name>A0A399D1B7_9BACT</name>